<feature type="non-terminal residue" evidence="3">
    <location>
        <position position="1"/>
    </location>
</feature>
<dbReference type="PANTHER" id="PTHR48154:SF1">
    <property type="entry name" value="PROTEIN, PUTATIVE-RELATED"/>
    <property type="match status" value="1"/>
</dbReference>
<organism evidence="3 4">
    <name type="scientific">Mucuna pruriens</name>
    <name type="common">Velvet bean</name>
    <name type="synonym">Dolichos pruriens</name>
    <dbReference type="NCBI Taxonomy" id="157652"/>
    <lineage>
        <taxon>Eukaryota</taxon>
        <taxon>Viridiplantae</taxon>
        <taxon>Streptophyta</taxon>
        <taxon>Embryophyta</taxon>
        <taxon>Tracheophyta</taxon>
        <taxon>Spermatophyta</taxon>
        <taxon>Magnoliopsida</taxon>
        <taxon>eudicotyledons</taxon>
        <taxon>Gunneridae</taxon>
        <taxon>Pentapetalae</taxon>
        <taxon>rosids</taxon>
        <taxon>fabids</taxon>
        <taxon>Fabales</taxon>
        <taxon>Fabaceae</taxon>
        <taxon>Papilionoideae</taxon>
        <taxon>50 kb inversion clade</taxon>
        <taxon>NPAAA clade</taxon>
        <taxon>indigoferoid/millettioid clade</taxon>
        <taxon>Phaseoleae</taxon>
        <taxon>Mucuna</taxon>
    </lineage>
</organism>
<dbReference type="OrthoDB" id="1459749at2759"/>
<dbReference type="Proteomes" id="UP000257109">
    <property type="component" value="Unassembled WGS sequence"/>
</dbReference>
<keyword evidence="1" id="KW-0175">Coiled coil</keyword>
<reference evidence="3" key="1">
    <citation type="submission" date="2018-05" db="EMBL/GenBank/DDBJ databases">
        <title>Draft genome of Mucuna pruriens seed.</title>
        <authorList>
            <person name="Nnadi N.E."/>
            <person name="Vos R."/>
            <person name="Hasami M.H."/>
            <person name="Devisetty U.K."/>
            <person name="Aguiy J.C."/>
        </authorList>
    </citation>
    <scope>NUCLEOTIDE SEQUENCE [LARGE SCALE GENOMIC DNA]</scope>
    <source>
        <strain evidence="3">JCA_2017</strain>
    </source>
</reference>
<feature type="domain" description="DUF7745" evidence="2">
    <location>
        <begin position="69"/>
        <end position="235"/>
    </location>
</feature>
<gene>
    <name evidence="3" type="ORF">CR513_03557</name>
</gene>
<evidence type="ECO:0000313" key="4">
    <source>
        <dbReference type="Proteomes" id="UP000257109"/>
    </source>
</evidence>
<evidence type="ECO:0000256" key="1">
    <source>
        <dbReference type="SAM" id="Coils"/>
    </source>
</evidence>
<protein>
    <recommendedName>
        <fullName evidence="2">DUF7745 domain-containing protein</fullName>
    </recommendedName>
</protein>
<proteinExistence type="predicted"/>
<comment type="caution">
    <text evidence="3">The sequence shown here is derived from an EMBL/GenBank/DDBJ whole genome shotgun (WGS) entry which is preliminary data.</text>
</comment>
<name>A0A371I9M5_MUCPR</name>
<evidence type="ECO:0000313" key="3">
    <source>
        <dbReference type="EMBL" id="RDY11728.1"/>
    </source>
</evidence>
<evidence type="ECO:0000259" key="2">
    <source>
        <dbReference type="Pfam" id="PF24924"/>
    </source>
</evidence>
<dbReference type="Pfam" id="PF24924">
    <property type="entry name" value="DUF7745"/>
    <property type="match status" value="1"/>
</dbReference>
<feature type="coiled-coil region" evidence="1">
    <location>
        <begin position="282"/>
        <end position="379"/>
    </location>
</feature>
<accession>A0A371I9M5</accession>
<dbReference type="AlphaFoldDB" id="A0A371I9M5"/>
<dbReference type="EMBL" id="QJKJ01000591">
    <property type="protein sequence ID" value="RDY11728.1"/>
    <property type="molecule type" value="Genomic_DNA"/>
</dbReference>
<dbReference type="PANTHER" id="PTHR48154">
    <property type="entry name" value="PROTEIN, PUTATIVE-RELATED"/>
    <property type="match status" value="1"/>
</dbReference>
<dbReference type="InterPro" id="IPR056647">
    <property type="entry name" value="DUF7745"/>
</dbReference>
<keyword evidence="4" id="KW-1185">Reference proteome</keyword>
<sequence>MGTKLQFWVKQGYPIQAKAPNIQSLHYWGSCLKGQWHRAFERKHGNLLRILDIETQPEALEALMAKAKRNRNRLAGLPRVYLEQRLCQLREEEEWTAVMDVFRLLLYGILLFPQVEDYVDLATMEVFMAKKDRGENPTMAVLANTYYTFNYCSEQKEGSLRCCTPLLYLWLMSHLFHYKSKTACPIEEFKWSWIWTMTKESWIKQLNEASERTIRWYPPWNEREHMIVKCEGYPNRTRSCGTSPSYRAWLENRVKLVGLPWGRIQHQDREAQSYEVQETLKIGELEGALEQMKAEQKDLKRRLETAMEEVHQERQLKDETTKRAQAERETRLKVGSFLRAEDKEMCSKRVERDQLAIEKEQLEEALLNAKMREAEQGEQFH</sequence>